<gene>
    <name evidence="1" type="ORF">DPMN_175634</name>
</gene>
<name>A0A9D4IJT8_DREPO</name>
<evidence type="ECO:0000313" key="2">
    <source>
        <dbReference type="Proteomes" id="UP000828390"/>
    </source>
</evidence>
<comment type="caution">
    <text evidence="1">The sequence shown here is derived from an EMBL/GenBank/DDBJ whole genome shotgun (WGS) entry which is preliminary data.</text>
</comment>
<organism evidence="1 2">
    <name type="scientific">Dreissena polymorpha</name>
    <name type="common">Zebra mussel</name>
    <name type="synonym">Mytilus polymorpha</name>
    <dbReference type="NCBI Taxonomy" id="45954"/>
    <lineage>
        <taxon>Eukaryota</taxon>
        <taxon>Metazoa</taxon>
        <taxon>Spiralia</taxon>
        <taxon>Lophotrochozoa</taxon>
        <taxon>Mollusca</taxon>
        <taxon>Bivalvia</taxon>
        <taxon>Autobranchia</taxon>
        <taxon>Heteroconchia</taxon>
        <taxon>Euheterodonta</taxon>
        <taxon>Imparidentia</taxon>
        <taxon>Neoheterodontei</taxon>
        <taxon>Myida</taxon>
        <taxon>Dreissenoidea</taxon>
        <taxon>Dreissenidae</taxon>
        <taxon>Dreissena</taxon>
    </lineage>
</organism>
<reference evidence="1" key="2">
    <citation type="submission" date="2020-11" db="EMBL/GenBank/DDBJ databases">
        <authorList>
            <person name="McCartney M.A."/>
            <person name="Auch B."/>
            <person name="Kono T."/>
            <person name="Mallez S."/>
            <person name="Becker A."/>
            <person name="Gohl D.M."/>
            <person name="Silverstein K.A.T."/>
            <person name="Koren S."/>
            <person name="Bechman K.B."/>
            <person name="Herman A."/>
            <person name="Abrahante J.E."/>
            <person name="Garbe J."/>
        </authorList>
    </citation>
    <scope>NUCLEOTIDE SEQUENCE</scope>
    <source>
        <strain evidence="1">Duluth1</strain>
        <tissue evidence="1">Whole animal</tissue>
    </source>
</reference>
<protein>
    <submittedName>
        <fullName evidence="1">Uncharacterized protein</fullName>
    </submittedName>
</protein>
<dbReference type="AlphaFoldDB" id="A0A9D4IJT8"/>
<proteinExistence type="predicted"/>
<evidence type="ECO:0000313" key="1">
    <source>
        <dbReference type="EMBL" id="KAH3774258.1"/>
    </source>
</evidence>
<accession>A0A9D4IJT8</accession>
<reference evidence="1" key="1">
    <citation type="journal article" date="2019" name="bioRxiv">
        <title>The Genome of the Zebra Mussel, Dreissena polymorpha: A Resource for Invasive Species Research.</title>
        <authorList>
            <person name="McCartney M.A."/>
            <person name="Auch B."/>
            <person name="Kono T."/>
            <person name="Mallez S."/>
            <person name="Zhang Y."/>
            <person name="Obille A."/>
            <person name="Becker A."/>
            <person name="Abrahante J.E."/>
            <person name="Garbe J."/>
            <person name="Badalamenti J.P."/>
            <person name="Herman A."/>
            <person name="Mangelson H."/>
            <person name="Liachko I."/>
            <person name="Sullivan S."/>
            <person name="Sone E.D."/>
            <person name="Koren S."/>
            <person name="Silverstein K.A.T."/>
            <person name="Beckman K.B."/>
            <person name="Gohl D.M."/>
        </authorList>
    </citation>
    <scope>NUCLEOTIDE SEQUENCE</scope>
    <source>
        <strain evidence="1">Duluth1</strain>
        <tissue evidence="1">Whole animal</tissue>
    </source>
</reference>
<dbReference type="EMBL" id="JAIWYP010000009">
    <property type="protein sequence ID" value="KAH3774258.1"/>
    <property type="molecule type" value="Genomic_DNA"/>
</dbReference>
<keyword evidence="2" id="KW-1185">Reference proteome</keyword>
<dbReference type="Proteomes" id="UP000828390">
    <property type="component" value="Unassembled WGS sequence"/>
</dbReference>
<sequence>MTAVTWIGLLDVVQMFVSREGKCSVKNIWIRPQEALKAATTAFCGAIGTVLYHLRASPEQLGYSYQVGFQQH</sequence>